<dbReference type="Gene3D" id="1.10.10.60">
    <property type="entry name" value="Homeodomain-like"/>
    <property type="match status" value="1"/>
</dbReference>
<evidence type="ECO:0000259" key="4">
    <source>
        <dbReference type="Pfam" id="PF00440"/>
    </source>
</evidence>
<dbReference type="EMBL" id="JAUZVT010000001">
    <property type="protein sequence ID" value="MDT3330334.1"/>
    <property type="molecule type" value="Genomic_DNA"/>
</dbReference>
<dbReference type="Gene3D" id="1.10.357.10">
    <property type="entry name" value="Tetracycline Repressor, domain 2"/>
    <property type="match status" value="1"/>
</dbReference>
<dbReference type="InterPro" id="IPR036271">
    <property type="entry name" value="Tet_transcr_reg_TetR-rel_C_sf"/>
</dbReference>
<organism evidence="6 7">
    <name type="scientific">Microbacterium aquilitoris</name>
    <dbReference type="NCBI Taxonomy" id="3067307"/>
    <lineage>
        <taxon>Bacteria</taxon>
        <taxon>Bacillati</taxon>
        <taxon>Actinomycetota</taxon>
        <taxon>Actinomycetes</taxon>
        <taxon>Micrococcales</taxon>
        <taxon>Microbacteriaceae</taxon>
        <taxon>Microbacterium</taxon>
    </lineage>
</organism>
<feature type="domain" description="HTH tetR-type" evidence="4">
    <location>
        <begin position="13"/>
        <end position="46"/>
    </location>
</feature>
<evidence type="ECO:0000256" key="2">
    <source>
        <dbReference type="ARBA" id="ARBA00023125"/>
    </source>
</evidence>
<keyword evidence="3" id="KW-0804">Transcription</keyword>
<sequence>MPRAGLDVDAVTRAAADLIDEQGLAALTMTALAERVGVRPPSLYKHVPGGLVELTHRVATLAAQDLAGVFRATLSEHRGAALTDVAVAFRRYAQAHPGRYAATAAAEPSGDDDPLAIALHDSLDALGGVFDSYGLPRQEHVHAIRMLRSVLHGFAVLDAAHGFRMDIDVEDSVAWSLDLMDAGLRAAGSTPPR</sequence>
<evidence type="ECO:0000259" key="5">
    <source>
        <dbReference type="Pfam" id="PF13305"/>
    </source>
</evidence>
<evidence type="ECO:0000313" key="7">
    <source>
        <dbReference type="Proteomes" id="UP001262835"/>
    </source>
</evidence>
<evidence type="ECO:0000256" key="3">
    <source>
        <dbReference type="ARBA" id="ARBA00023163"/>
    </source>
</evidence>
<name>A0ABU3GIQ0_9MICO</name>
<dbReference type="InterPro" id="IPR025996">
    <property type="entry name" value="MT1864/Rv1816-like_C"/>
</dbReference>
<evidence type="ECO:0000313" key="6">
    <source>
        <dbReference type="EMBL" id="MDT3330334.1"/>
    </source>
</evidence>
<dbReference type="Pfam" id="PF00440">
    <property type="entry name" value="TetR_N"/>
    <property type="match status" value="1"/>
</dbReference>
<evidence type="ECO:0000256" key="1">
    <source>
        <dbReference type="ARBA" id="ARBA00023015"/>
    </source>
</evidence>
<dbReference type="InterPro" id="IPR001647">
    <property type="entry name" value="HTH_TetR"/>
</dbReference>
<dbReference type="Proteomes" id="UP001262835">
    <property type="component" value="Unassembled WGS sequence"/>
</dbReference>
<dbReference type="Pfam" id="PF13305">
    <property type="entry name" value="TetR_C_33"/>
    <property type="match status" value="1"/>
</dbReference>
<dbReference type="SUPFAM" id="SSF48498">
    <property type="entry name" value="Tetracyclin repressor-like, C-terminal domain"/>
    <property type="match status" value="1"/>
</dbReference>
<comment type="caution">
    <text evidence="6">The sequence shown here is derived from an EMBL/GenBank/DDBJ whole genome shotgun (WGS) entry which is preliminary data.</text>
</comment>
<accession>A0ABU3GIQ0</accession>
<keyword evidence="1" id="KW-0805">Transcription regulation</keyword>
<dbReference type="InterPro" id="IPR009057">
    <property type="entry name" value="Homeodomain-like_sf"/>
</dbReference>
<dbReference type="RefSeq" id="WP_311869589.1">
    <property type="nucleotide sequence ID" value="NZ_JAUZVT010000001.1"/>
</dbReference>
<keyword evidence="2" id="KW-0238">DNA-binding</keyword>
<feature type="domain" description="HTH-type transcriptional regulator MT1864/Rv1816-like C-terminal" evidence="5">
    <location>
        <begin position="82"/>
        <end position="179"/>
    </location>
</feature>
<proteinExistence type="predicted"/>
<dbReference type="SUPFAM" id="SSF46689">
    <property type="entry name" value="Homeodomain-like"/>
    <property type="match status" value="1"/>
</dbReference>
<keyword evidence="7" id="KW-1185">Reference proteome</keyword>
<reference evidence="6 7" key="1">
    <citation type="submission" date="2023-08" db="EMBL/GenBank/DDBJ databases">
        <title>Microbacterium aquilitoris sp. nov. and Microbacterium gwkjibeachense sp. nov., isolated from beach.</title>
        <authorList>
            <person name="Lee S.D."/>
            <person name="Yang H."/>
            <person name="Kim I."/>
        </authorList>
    </citation>
    <scope>NUCLEOTIDE SEQUENCE [LARGE SCALE GENOMIC DNA]</scope>
    <source>
        <strain evidence="6 7">KSW-18</strain>
    </source>
</reference>
<gene>
    <name evidence="6" type="ORF">Q9S78_06605</name>
</gene>
<protein>
    <submittedName>
        <fullName evidence="6">WHG domain-containing protein</fullName>
    </submittedName>
</protein>